<protein>
    <submittedName>
        <fullName evidence="3">Polysaccharide pyruvyl transferase family protein</fullName>
    </submittedName>
</protein>
<dbReference type="RefSeq" id="WP_219082764.1">
    <property type="nucleotide sequence ID" value="NZ_CP079216.1"/>
</dbReference>
<dbReference type="GO" id="GO:0016740">
    <property type="term" value="F:transferase activity"/>
    <property type="evidence" value="ECO:0007669"/>
    <property type="project" value="UniProtKB-KW"/>
</dbReference>
<accession>A0ABX8SIM5</accession>
<feature type="compositionally biased region" description="Basic and acidic residues" evidence="1">
    <location>
        <begin position="453"/>
        <end position="466"/>
    </location>
</feature>
<evidence type="ECO:0000313" key="3">
    <source>
        <dbReference type="EMBL" id="QXT63143.1"/>
    </source>
</evidence>
<keyword evidence="3" id="KW-0808">Transferase</keyword>
<sequence length="502" mass="55086">MAGQPPTTSVPRKRALLVGAYERDNFGDELFLLVTEHYLAEAGYDSVAAAPFAADMTELLDRSVERFVDCLERERFDLVWSVGGEAGAITTEGAMRWSVAPELFAEYKAADGARKTEIRRQVMGGTHVETPYMPRLSAFPLNVLTPTVINSIGISGIAKASTDRRAQVLRVLREATAVSVRDPRASETLDGGGIEHTLAPDLVHTIRHMHPRPADEEGSGYVLVQVNQAQIKSIGLTRYADAIAASEALKPFPLRMIYAGLAAGHDSPEEYSQIRDRILEQDPGRDIEILDISRRPWDIVDEIRRATLWFGASLHGRIVACAYDVPRISLARGKVDVYSEAWDDGMPLKVNIDDLDAAVRSALSDETIAKAAGTGERLAILAEENIRRSIALADAATPTELAARRATAQEADLAIVQRERTAAVRQRDAALKDVETTAGERDAARKGRAAALKKRDAAVKERDTAKRSLSRAQRPLWRKAASRVASTRPGRYLVKQIRGRKN</sequence>
<keyword evidence="4" id="KW-1185">Reference proteome</keyword>
<feature type="domain" description="Polysaccharide pyruvyl transferase" evidence="2">
    <location>
        <begin position="132"/>
        <end position="332"/>
    </location>
</feature>
<dbReference type="EMBL" id="CP079216">
    <property type="protein sequence ID" value="QXT63143.1"/>
    <property type="molecule type" value="Genomic_DNA"/>
</dbReference>
<proteinExistence type="predicted"/>
<reference evidence="3 4" key="1">
    <citation type="submission" date="2021-07" db="EMBL/GenBank/DDBJ databases">
        <title>complete genome sequencing of Tessaracoccus sp.J1M15.</title>
        <authorList>
            <person name="Bae J.-W."/>
            <person name="Kim D.-y."/>
        </authorList>
    </citation>
    <scope>NUCLEOTIDE SEQUENCE [LARGE SCALE GENOMIC DNA]</scope>
    <source>
        <strain evidence="3 4">J1M15</strain>
    </source>
</reference>
<evidence type="ECO:0000313" key="4">
    <source>
        <dbReference type="Proteomes" id="UP000824504"/>
    </source>
</evidence>
<feature type="region of interest" description="Disordered" evidence="1">
    <location>
        <begin position="435"/>
        <end position="482"/>
    </location>
</feature>
<dbReference type="InterPro" id="IPR007345">
    <property type="entry name" value="Polysacch_pyruvyl_Trfase"/>
</dbReference>
<dbReference type="Pfam" id="PF04230">
    <property type="entry name" value="PS_pyruv_trans"/>
    <property type="match status" value="1"/>
</dbReference>
<evidence type="ECO:0000256" key="1">
    <source>
        <dbReference type="SAM" id="MobiDB-lite"/>
    </source>
</evidence>
<feature type="compositionally biased region" description="Basic and acidic residues" evidence="1">
    <location>
        <begin position="435"/>
        <end position="445"/>
    </location>
</feature>
<gene>
    <name evidence="3" type="ORF">KDB89_01240</name>
</gene>
<dbReference type="Proteomes" id="UP000824504">
    <property type="component" value="Chromosome"/>
</dbReference>
<name>A0ABX8SIM5_9ACTN</name>
<organism evidence="3 4">
    <name type="scientific">Tessaracoccus palaemonis</name>
    <dbReference type="NCBI Taxonomy" id="2829499"/>
    <lineage>
        <taxon>Bacteria</taxon>
        <taxon>Bacillati</taxon>
        <taxon>Actinomycetota</taxon>
        <taxon>Actinomycetes</taxon>
        <taxon>Propionibacteriales</taxon>
        <taxon>Propionibacteriaceae</taxon>
        <taxon>Tessaracoccus</taxon>
    </lineage>
</organism>
<evidence type="ECO:0000259" key="2">
    <source>
        <dbReference type="Pfam" id="PF04230"/>
    </source>
</evidence>